<dbReference type="Gene3D" id="3.40.50.10710">
    <property type="entry name" value="Metallo-hydrolase/oxidoreductase"/>
    <property type="match status" value="1"/>
</dbReference>
<gene>
    <name evidence="9" type="primary">rnj</name>
    <name evidence="11" type="ORF">QH948_05290</name>
</gene>
<dbReference type="HAMAP" id="MF_01491">
    <property type="entry name" value="RNase_J_bact"/>
    <property type="match status" value="1"/>
</dbReference>
<evidence type="ECO:0000256" key="6">
    <source>
        <dbReference type="ARBA" id="ARBA00022833"/>
    </source>
</evidence>
<dbReference type="InterPro" id="IPR055132">
    <property type="entry name" value="RNase_J_b_CASP"/>
</dbReference>
<dbReference type="InterPro" id="IPR042173">
    <property type="entry name" value="RNase_J_2"/>
</dbReference>
<name>A0ABY8Q164_9ACTN</name>
<dbReference type="InterPro" id="IPR011108">
    <property type="entry name" value="RMMBL"/>
</dbReference>
<dbReference type="GO" id="GO:0016787">
    <property type="term" value="F:hydrolase activity"/>
    <property type="evidence" value="ECO:0007669"/>
    <property type="project" value="UniProtKB-KW"/>
</dbReference>
<keyword evidence="9" id="KW-0698">rRNA processing</keyword>
<organism evidence="11 12">
    <name type="scientific">Tessaracoccus lacteus</name>
    <dbReference type="NCBI Taxonomy" id="3041766"/>
    <lineage>
        <taxon>Bacteria</taxon>
        <taxon>Bacillati</taxon>
        <taxon>Actinomycetota</taxon>
        <taxon>Actinomycetes</taxon>
        <taxon>Propionibacteriales</taxon>
        <taxon>Propionibacteriaceae</taxon>
        <taxon>Tessaracoccus</taxon>
    </lineage>
</organism>
<keyword evidence="3" id="KW-0479">Metal-binding</keyword>
<evidence type="ECO:0000256" key="9">
    <source>
        <dbReference type="HAMAP-Rule" id="MF_01491"/>
    </source>
</evidence>
<evidence type="ECO:0000313" key="12">
    <source>
        <dbReference type="Proteomes" id="UP001244136"/>
    </source>
</evidence>
<dbReference type="InterPro" id="IPR001279">
    <property type="entry name" value="Metallo-B-lactamas"/>
</dbReference>
<dbReference type="Pfam" id="PF17770">
    <property type="entry name" value="RNase_J_C"/>
    <property type="match status" value="1"/>
</dbReference>
<accession>A0ABY8Q164</accession>
<feature type="domain" description="Metallo-beta-lactamase" evidence="10">
    <location>
        <begin position="27"/>
        <end position="222"/>
    </location>
</feature>
<dbReference type="EC" id="3.1.-.-" evidence="9"/>
<evidence type="ECO:0000256" key="1">
    <source>
        <dbReference type="ARBA" id="ARBA00022490"/>
    </source>
</evidence>
<evidence type="ECO:0000313" key="11">
    <source>
        <dbReference type="EMBL" id="WGT48172.1"/>
    </source>
</evidence>
<keyword evidence="4 9" id="KW-0255">Endonuclease</keyword>
<dbReference type="Gene3D" id="3.10.20.580">
    <property type="match status" value="1"/>
</dbReference>
<keyword evidence="1 9" id="KW-0963">Cytoplasm</keyword>
<keyword evidence="5 9" id="KW-0378">Hydrolase</keyword>
<dbReference type="NCBIfam" id="TIGR00649">
    <property type="entry name" value="MG423"/>
    <property type="match status" value="1"/>
</dbReference>
<dbReference type="SUPFAM" id="SSF56281">
    <property type="entry name" value="Metallo-hydrolase/oxidoreductase"/>
    <property type="match status" value="1"/>
</dbReference>
<protein>
    <recommendedName>
        <fullName evidence="9">Ribonuclease J</fullName>
        <shortName evidence="9">RNase J</shortName>
        <ecNumber evidence="9">3.1.-.-</ecNumber>
    </recommendedName>
</protein>
<dbReference type="Gene3D" id="3.60.15.10">
    <property type="entry name" value="Ribonuclease Z/Hydroxyacylglutathione hydrolase-like"/>
    <property type="match status" value="1"/>
</dbReference>
<keyword evidence="7 9" id="KW-0269">Exonuclease</keyword>
<reference evidence="11 12" key="1">
    <citation type="journal article" date="2008" name="Int. J. Syst. Evol. Microbiol.">
        <title>Tessaracoccus flavescens sp. nov., isolated from marine sediment.</title>
        <authorList>
            <person name="Lee D.W."/>
            <person name="Lee S.D."/>
        </authorList>
    </citation>
    <scope>NUCLEOTIDE SEQUENCE [LARGE SCALE GENOMIC DNA]</scope>
    <source>
        <strain evidence="11 12">T21</strain>
    </source>
</reference>
<comment type="similarity">
    <text evidence="9">Belongs to the metallo-beta-lactamase superfamily. RNA-metabolizing metallo-beta-lactamase-like family. Bacterial RNase J subfamily.</text>
</comment>
<evidence type="ECO:0000259" key="10">
    <source>
        <dbReference type="SMART" id="SM00849"/>
    </source>
</evidence>
<dbReference type="EMBL" id="CP123967">
    <property type="protein sequence ID" value="WGT48172.1"/>
    <property type="molecule type" value="Genomic_DNA"/>
</dbReference>
<dbReference type="InterPro" id="IPR004613">
    <property type="entry name" value="RNase_J"/>
</dbReference>
<keyword evidence="8 9" id="KW-0694">RNA-binding</keyword>
<dbReference type="InterPro" id="IPR036866">
    <property type="entry name" value="RibonucZ/Hydroxyglut_hydro"/>
</dbReference>
<dbReference type="RefSeq" id="WP_281145821.1">
    <property type="nucleotide sequence ID" value="NZ_CP123967.1"/>
</dbReference>
<dbReference type="CDD" id="cd07714">
    <property type="entry name" value="RNaseJ_MBL-fold"/>
    <property type="match status" value="1"/>
</dbReference>
<evidence type="ECO:0000256" key="4">
    <source>
        <dbReference type="ARBA" id="ARBA00022759"/>
    </source>
</evidence>
<dbReference type="Pfam" id="PF00753">
    <property type="entry name" value="Lactamase_B"/>
    <property type="match status" value="1"/>
</dbReference>
<dbReference type="InterPro" id="IPR030854">
    <property type="entry name" value="RNase_J_bac"/>
</dbReference>
<keyword evidence="12" id="KW-1185">Reference proteome</keyword>
<dbReference type="Pfam" id="PF22505">
    <property type="entry name" value="RNase_J_b_CASP"/>
    <property type="match status" value="1"/>
</dbReference>
<keyword evidence="6" id="KW-0862">Zinc</keyword>
<keyword evidence="2 9" id="KW-0540">Nuclease</keyword>
<comment type="subcellular location">
    <subcellularLocation>
        <location evidence="9">Cytoplasm</location>
    </subcellularLocation>
</comment>
<dbReference type="PIRSF" id="PIRSF004803">
    <property type="entry name" value="RnjA"/>
    <property type="match status" value="1"/>
</dbReference>
<feature type="binding site" evidence="9">
    <location>
        <begin position="371"/>
        <end position="375"/>
    </location>
    <ligand>
        <name>substrate</name>
    </ligand>
</feature>
<dbReference type="Pfam" id="PF07521">
    <property type="entry name" value="RMMBL"/>
    <property type="match status" value="1"/>
</dbReference>
<dbReference type="PANTHER" id="PTHR43694">
    <property type="entry name" value="RIBONUCLEASE J"/>
    <property type="match status" value="1"/>
</dbReference>
<evidence type="ECO:0000256" key="7">
    <source>
        <dbReference type="ARBA" id="ARBA00022839"/>
    </source>
</evidence>
<proteinExistence type="inferred from homology"/>
<dbReference type="PANTHER" id="PTHR43694:SF1">
    <property type="entry name" value="RIBONUCLEASE J"/>
    <property type="match status" value="1"/>
</dbReference>
<dbReference type="InterPro" id="IPR041636">
    <property type="entry name" value="RNase_J_C"/>
</dbReference>
<evidence type="ECO:0000256" key="8">
    <source>
        <dbReference type="ARBA" id="ARBA00022884"/>
    </source>
</evidence>
<comment type="subunit">
    <text evidence="9">Homodimer, may be a subunit of the RNA degradosome.</text>
</comment>
<evidence type="ECO:0000256" key="3">
    <source>
        <dbReference type="ARBA" id="ARBA00022723"/>
    </source>
</evidence>
<sequence>MNDVKTPPKLAPGTLRVIPLGGLGDVGRNMTAFEIDGQIALVDCGVLFPEDHHPGVDLILPALDYLEGREQDIVALVLTHGHEDHIGAVPYLLKRRPDIPVYGSKLTLAFVAAKLREHRIRNFTLDAVEEGDILEIGNYEFEFLAVNHSIPDALAVAIRTKAGLVLHTGDFKMDQLPLDGRITDLRGFARLGEEGVDLFMADSTNAEVPGFTTPERDTVPAIQRVFESSTGKLIVACFASHVHRVQQILNQAVRYDRKVVYVGRSMVRNMSTARDLGYLQVPAGTLIELKDIDKYPKDKVVIVSTGSQGEPLAALSRIANKDHPVIEVGPGDTVLLASSLIPGNENSVYRVINALSKLGANVVHKGNALVHVSGHASAGELLYCYNILRPKNALPVHGEARHLIANGKLAELTGVPHERVLVIGDGDVVDLKDGVAKQVGSIDASYIFVDGSFVGDISDSIMDRRILGEEGFVSVITVVDLHNRKIVSGPEVQIRGLAEDDSVFEDARSRVAKALEDAMNDGVNDAYRLQQITRRTVGQWVSKRLRRRPMIVPVVVTT</sequence>
<evidence type="ECO:0000256" key="2">
    <source>
        <dbReference type="ARBA" id="ARBA00022722"/>
    </source>
</evidence>
<evidence type="ECO:0000256" key="5">
    <source>
        <dbReference type="ARBA" id="ARBA00022801"/>
    </source>
</evidence>
<dbReference type="Proteomes" id="UP001244136">
    <property type="component" value="Chromosome"/>
</dbReference>
<dbReference type="SMART" id="SM00849">
    <property type="entry name" value="Lactamase_B"/>
    <property type="match status" value="1"/>
</dbReference>
<comment type="function">
    <text evidence="9">An RNase that has 5'-3' exonuclease and possibly endonuclease activity. Involved in maturation of rRNA and in some organisms also mRNA maturation and/or decay.</text>
</comment>